<name>I7MCP1_TETTS</name>
<dbReference type="KEGG" id="tet:TTHERM_00691620"/>
<organism evidence="2 3">
    <name type="scientific">Tetrahymena thermophila (strain SB210)</name>
    <dbReference type="NCBI Taxonomy" id="312017"/>
    <lineage>
        <taxon>Eukaryota</taxon>
        <taxon>Sar</taxon>
        <taxon>Alveolata</taxon>
        <taxon>Ciliophora</taxon>
        <taxon>Intramacronucleata</taxon>
        <taxon>Oligohymenophorea</taxon>
        <taxon>Hymenostomatida</taxon>
        <taxon>Tetrahymenina</taxon>
        <taxon>Tetrahymenidae</taxon>
        <taxon>Tetrahymena</taxon>
    </lineage>
</organism>
<dbReference type="OrthoDB" id="283919at2759"/>
<dbReference type="EMBL" id="GG662490">
    <property type="protein sequence ID" value="EAR84464.2"/>
    <property type="molecule type" value="Genomic_DNA"/>
</dbReference>
<evidence type="ECO:0000259" key="1">
    <source>
        <dbReference type="Pfam" id="PF01764"/>
    </source>
</evidence>
<dbReference type="InterPro" id="IPR002921">
    <property type="entry name" value="Fungal_lipase-type"/>
</dbReference>
<dbReference type="PANTHER" id="PTHR45856:SF24">
    <property type="entry name" value="FUNGAL LIPASE-LIKE DOMAIN-CONTAINING PROTEIN"/>
    <property type="match status" value="1"/>
</dbReference>
<dbReference type="Proteomes" id="UP000009168">
    <property type="component" value="Unassembled WGS sequence"/>
</dbReference>
<protein>
    <submittedName>
        <fullName evidence="2">Lipase family protein</fullName>
    </submittedName>
</protein>
<feature type="domain" description="Fungal lipase-type" evidence="1">
    <location>
        <begin position="28"/>
        <end position="161"/>
    </location>
</feature>
<dbReference type="RefSeq" id="XP_001032127.2">
    <property type="nucleotide sequence ID" value="XM_001032127.2"/>
</dbReference>
<proteinExistence type="predicted"/>
<dbReference type="ESTHER" id="tetts-q22gn0">
    <property type="family name" value="Lipase_3"/>
</dbReference>
<dbReference type="InterPro" id="IPR029058">
    <property type="entry name" value="AB_hydrolase_fold"/>
</dbReference>
<dbReference type="SUPFAM" id="SSF53474">
    <property type="entry name" value="alpha/beta-Hydrolases"/>
    <property type="match status" value="1"/>
</dbReference>
<dbReference type="GO" id="GO:0006629">
    <property type="term" value="P:lipid metabolic process"/>
    <property type="evidence" value="ECO:0007669"/>
    <property type="project" value="InterPro"/>
</dbReference>
<dbReference type="AlphaFoldDB" id="I7MCP1"/>
<gene>
    <name evidence="2" type="ORF">TTHERM_00691620</name>
</gene>
<dbReference type="eggNOG" id="KOG4569">
    <property type="taxonomic scope" value="Eukaryota"/>
</dbReference>
<reference evidence="3" key="1">
    <citation type="journal article" date="2006" name="PLoS Biol.">
        <title>Macronuclear genome sequence of the ciliate Tetrahymena thermophila, a model eukaryote.</title>
        <authorList>
            <person name="Eisen J.A."/>
            <person name="Coyne R.S."/>
            <person name="Wu M."/>
            <person name="Wu D."/>
            <person name="Thiagarajan M."/>
            <person name="Wortman J.R."/>
            <person name="Badger J.H."/>
            <person name="Ren Q."/>
            <person name="Amedeo P."/>
            <person name="Jones K.M."/>
            <person name="Tallon L.J."/>
            <person name="Delcher A.L."/>
            <person name="Salzberg S.L."/>
            <person name="Silva J.C."/>
            <person name="Haas B.J."/>
            <person name="Majoros W.H."/>
            <person name="Farzad M."/>
            <person name="Carlton J.M."/>
            <person name="Smith R.K. Jr."/>
            <person name="Garg J."/>
            <person name="Pearlman R.E."/>
            <person name="Karrer K.M."/>
            <person name="Sun L."/>
            <person name="Manning G."/>
            <person name="Elde N.C."/>
            <person name="Turkewitz A.P."/>
            <person name="Asai D.J."/>
            <person name="Wilkes D.E."/>
            <person name="Wang Y."/>
            <person name="Cai H."/>
            <person name="Collins K."/>
            <person name="Stewart B.A."/>
            <person name="Lee S.R."/>
            <person name="Wilamowska K."/>
            <person name="Weinberg Z."/>
            <person name="Ruzzo W.L."/>
            <person name="Wloga D."/>
            <person name="Gaertig J."/>
            <person name="Frankel J."/>
            <person name="Tsao C.-C."/>
            <person name="Gorovsky M.A."/>
            <person name="Keeling P.J."/>
            <person name="Waller R.F."/>
            <person name="Patron N.J."/>
            <person name="Cherry J.M."/>
            <person name="Stover N.A."/>
            <person name="Krieger C.J."/>
            <person name="del Toro C."/>
            <person name="Ryder H.F."/>
            <person name="Williamson S.C."/>
            <person name="Barbeau R.A."/>
            <person name="Hamilton E.P."/>
            <person name="Orias E."/>
        </authorList>
    </citation>
    <scope>NUCLEOTIDE SEQUENCE [LARGE SCALE GENOMIC DNA]</scope>
    <source>
        <strain evidence="3">SB210</strain>
    </source>
</reference>
<dbReference type="Gene3D" id="3.40.50.1820">
    <property type="entry name" value="alpha/beta hydrolase"/>
    <property type="match status" value="1"/>
</dbReference>
<dbReference type="GeneID" id="7830804"/>
<dbReference type="InParanoid" id="I7MCP1"/>
<dbReference type="Pfam" id="PF01764">
    <property type="entry name" value="Lipase_3"/>
    <property type="match status" value="1"/>
</dbReference>
<sequence length="251" mass="29213">MQYINVFENKEKNSQGFCGYNPIKHQIIIAIRGTANLNNWITNLKAFPVDFPDCDGCQIHMGFRDHAQSIQNHINQCVKNILEKYVDANVIITGHSLGGAIATLISVEVLKYLQPKNQISLYTFGAPKIGNQNFVEYLNQIIPNSYRIVNYYDAVPHLPFKQILDFRHHGYEIWMTNPNSINQFKVCQHEDEQCSSQVSLLNFSVQNHISYFGIYTGCNKEQYQKEFQEHQNEELQKYLNRIYQQLEKQVS</sequence>
<dbReference type="InterPro" id="IPR051218">
    <property type="entry name" value="Sec_MonoDiacylglyc_Lipase"/>
</dbReference>
<evidence type="ECO:0000313" key="2">
    <source>
        <dbReference type="EMBL" id="EAR84464.2"/>
    </source>
</evidence>
<evidence type="ECO:0000313" key="3">
    <source>
        <dbReference type="Proteomes" id="UP000009168"/>
    </source>
</evidence>
<accession>I7MCP1</accession>
<dbReference type="PANTHER" id="PTHR45856">
    <property type="entry name" value="ALPHA/BETA-HYDROLASES SUPERFAMILY PROTEIN"/>
    <property type="match status" value="1"/>
</dbReference>
<keyword evidence="3" id="KW-1185">Reference proteome</keyword>
<dbReference type="CDD" id="cd00519">
    <property type="entry name" value="Lipase_3"/>
    <property type="match status" value="1"/>
</dbReference>